<dbReference type="EMBL" id="CM017876">
    <property type="protein sequence ID" value="KAG1342836.1"/>
    <property type="molecule type" value="Genomic_DNA"/>
</dbReference>
<name>A0A8K0N2J7_COCNU</name>
<proteinExistence type="inferred from homology"/>
<reference evidence="4" key="1">
    <citation type="journal article" date="2017" name="Gigascience">
        <title>The genome draft of coconut (Cocos nucifera).</title>
        <authorList>
            <person name="Xiao Y."/>
            <person name="Xu P."/>
            <person name="Fan H."/>
            <person name="Baudouin L."/>
            <person name="Xia W."/>
            <person name="Bocs S."/>
            <person name="Xu J."/>
            <person name="Li Q."/>
            <person name="Guo A."/>
            <person name="Zhou L."/>
            <person name="Li J."/>
            <person name="Wu Y."/>
            <person name="Ma Z."/>
            <person name="Armero A."/>
            <person name="Issali A.E."/>
            <person name="Liu N."/>
            <person name="Peng M."/>
            <person name="Yang Y."/>
        </authorList>
    </citation>
    <scope>NUCLEOTIDE SEQUENCE</scope>
    <source>
        <tissue evidence="4">Spear leaf of Hainan Tall coconut</tissue>
    </source>
</reference>
<evidence type="ECO:0000313" key="5">
    <source>
        <dbReference type="Proteomes" id="UP000797356"/>
    </source>
</evidence>
<protein>
    <submittedName>
        <fullName evidence="4">Putative dehydrin DHN1</fullName>
    </submittedName>
</protein>
<organism evidence="4 5">
    <name type="scientific">Cocos nucifera</name>
    <name type="common">Coconut palm</name>
    <dbReference type="NCBI Taxonomy" id="13894"/>
    <lineage>
        <taxon>Eukaryota</taxon>
        <taxon>Viridiplantae</taxon>
        <taxon>Streptophyta</taxon>
        <taxon>Embryophyta</taxon>
        <taxon>Tracheophyta</taxon>
        <taxon>Spermatophyta</taxon>
        <taxon>Magnoliopsida</taxon>
        <taxon>Liliopsida</taxon>
        <taxon>Arecaceae</taxon>
        <taxon>Arecoideae</taxon>
        <taxon>Cocoseae</taxon>
        <taxon>Attaleinae</taxon>
        <taxon>Cocos</taxon>
    </lineage>
</organism>
<dbReference type="GO" id="GO:0005829">
    <property type="term" value="C:cytosol"/>
    <property type="evidence" value="ECO:0007669"/>
    <property type="project" value="TreeGrafter"/>
</dbReference>
<comment type="caution">
    <text evidence="4">The sequence shown here is derived from an EMBL/GenBank/DDBJ whole genome shotgun (WGS) entry which is preliminary data.</text>
</comment>
<dbReference type="Proteomes" id="UP000797356">
    <property type="component" value="Chromosome 5"/>
</dbReference>
<dbReference type="AlphaFoldDB" id="A0A8K0N2J7"/>
<dbReference type="Pfam" id="PF00257">
    <property type="entry name" value="Dehydrin"/>
    <property type="match status" value="1"/>
</dbReference>
<dbReference type="InterPro" id="IPR030513">
    <property type="entry name" value="Dehydrin_CS"/>
</dbReference>
<dbReference type="InterPro" id="IPR000167">
    <property type="entry name" value="Dehydrin"/>
</dbReference>
<dbReference type="PANTHER" id="PTHR33346:SF42">
    <property type="entry name" value="DEHYDRIN XERO 1"/>
    <property type="match status" value="1"/>
</dbReference>
<reference evidence="4" key="2">
    <citation type="submission" date="2019-07" db="EMBL/GenBank/DDBJ databases">
        <authorList>
            <person name="Yang Y."/>
            <person name="Bocs S."/>
            <person name="Baudouin L."/>
        </authorList>
    </citation>
    <scope>NUCLEOTIDE SEQUENCE</scope>
    <source>
        <tissue evidence="4">Spear leaf of Hainan Tall coconut</tissue>
    </source>
</reference>
<sequence>MASHQGMRDGYSSDIRRTEEHVGGNMRVIQEEHRSTTGADGHREEHHSITGMLHRSGSSSSSSVYKISLSLFYLYVSRMIRIMCHCHLNSILSEDDGQGGRRKKKGMMDKIKEKMPGGHHTKEHSHADCNVHHEAHHDHEKKGMMEKIMDKLPGHH</sequence>
<dbReference type="PANTHER" id="PTHR33346">
    <property type="entry name" value="DEHYDRIN XERO 2-RELATED"/>
    <property type="match status" value="1"/>
</dbReference>
<evidence type="ECO:0000256" key="2">
    <source>
        <dbReference type="RuleBase" id="RU003995"/>
    </source>
</evidence>
<feature type="region of interest" description="Disordered" evidence="3">
    <location>
        <begin position="1"/>
        <end position="46"/>
    </location>
</feature>
<dbReference type="GO" id="GO:0009737">
    <property type="term" value="P:response to abscisic acid"/>
    <property type="evidence" value="ECO:0007669"/>
    <property type="project" value="TreeGrafter"/>
</dbReference>
<dbReference type="GO" id="GO:0009414">
    <property type="term" value="P:response to water deprivation"/>
    <property type="evidence" value="ECO:0007669"/>
    <property type="project" value="TreeGrafter"/>
</dbReference>
<evidence type="ECO:0000256" key="1">
    <source>
        <dbReference type="ARBA" id="ARBA00008403"/>
    </source>
</evidence>
<comment type="similarity">
    <text evidence="1 2">Belongs to the plant dehydrin family.</text>
</comment>
<accession>A0A8K0N2J7</accession>
<gene>
    <name evidence="4" type="ORF">COCNU_05G010650</name>
</gene>
<keyword evidence="5" id="KW-1185">Reference proteome</keyword>
<evidence type="ECO:0000256" key="3">
    <source>
        <dbReference type="SAM" id="MobiDB-lite"/>
    </source>
</evidence>
<dbReference type="OrthoDB" id="1000956at2759"/>
<dbReference type="GO" id="GO:0009631">
    <property type="term" value="P:cold acclimation"/>
    <property type="evidence" value="ECO:0007669"/>
    <property type="project" value="TreeGrafter"/>
</dbReference>
<evidence type="ECO:0000313" key="4">
    <source>
        <dbReference type="EMBL" id="KAG1342836.1"/>
    </source>
</evidence>
<feature type="compositionally biased region" description="Basic and acidic residues" evidence="3">
    <location>
        <begin position="29"/>
        <end position="46"/>
    </location>
</feature>
<dbReference type="PROSITE" id="PS00823">
    <property type="entry name" value="DEHYDRIN_2"/>
    <property type="match status" value="1"/>
</dbReference>